<feature type="transmembrane region" description="Helical" evidence="1">
    <location>
        <begin position="179"/>
        <end position="201"/>
    </location>
</feature>
<evidence type="ECO:0000256" key="1">
    <source>
        <dbReference type="SAM" id="Phobius"/>
    </source>
</evidence>
<accession>A0A0C3CAU3</accession>
<gene>
    <name evidence="2" type="ORF">M413DRAFT_146544</name>
</gene>
<name>A0A0C3CAU3_HEBCY</name>
<proteinExistence type="predicted"/>
<protein>
    <submittedName>
        <fullName evidence="2">Uncharacterized protein</fullName>
    </submittedName>
</protein>
<feature type="transmembrane region" description="Helical" evidence="1">
    <location>
        <begin position="75"/>
        <end position="98"/>
    </location>
</feature>
<dbReference type="EMBL" id="KN831780">
    <property type="protein sequence ID" value="KIM41329.1"/>
    <property type="molecule type" value="Genomic_DNA"/>
</dbReference>
<reference evidence="2 3" key="1">
    <citation type="submission" date="2014-04" db="EMBL/GenBank/DDBJ databases">
        <authorList>
            <consortium name="DOE Joint Genome Institute"/>
            <person name="Kuo A."/>
            <person name="Gay G."/>
            <person name="Dore J."/>
            <person name="Kohler A."/>
            <person name="Nagy L.G."/>
            <person name="Floudas D."/>
            <person name="Copeland A."/>
            <person name="Barry K.W."/>
            <person name="Cichocki N."/>
            <person name="Veneault-Fourrey C."/>
            <person name="LaButti K."/>
            <person name="Lindquist E.A."/>
            <person name="Lipzen A."/>
            <person name="Lundell T."/>
            <person name="Morin E."/>
            <person name="Murat C."/>
            <person name="Sun H."/>
            <person name="Tunlid A."/>
            <person name="Henrissat B."/>
            <person name="Grigoriev I.V."/>
            <person name="Hibbett D.S."/>
            <person name="Martin F."/>
            <person name="Nordberg H.P."/>
            <person name="Cantor M.N."/>
            <person name="Hua S.X."/>
        </authorList>
    </citation>
    <scope>NUCLEOTIDE SEQUENCE [LARGE SCALE GENOMIC DNA]</scope>
    <source>
        <strain evidence="3">h7</strain>
    </source>
</reference>
<keyword evidence="1" id="KW-0812">Transmembrane</keyword>
<feature type="transmembrane region" description="Helical" evidence="1">
    <location>
        <begin position="137"/>
        <end position="159"/>
    </location>
</feature>
<evidence type="ECO:0000313" key="2">
    <source>
        <dbReference type="EMBL" id="KIM41329.1"/>
    </source>
</evidence>
<keyword evidence="3" id="KW-1185">Reference proteome</keyword>
<keyword evidence="1" id="KW-1133">Transmembrane helix</keyword>
<evidence type="ECO:0000313" key="3">
    <source>
        <dbReference type="Proteomes" id="UP000053424"/>
    </source>
</evidence>
<feature type="transmembrane region" description="Helical" evidence="1">
    <location>
        <begin position="50"/>
        <end position="68"/>
    </location>
</feature>
<organism evidence="2 3">
    <name type="scientific">Hebeloma cylindrosporum</name>
    <dbReference type="NCBI Taxonomy" id="76867"/>
    <lineage>
        <taxon>Eukaryota</taxon>
        <taxon>Fungi</taxon>
        <taxon>Dikarya</taxon>
        <taxon>Basidiomycota</taxon>
        <taxon>Agaricomycotina</taxon>
        <taxon>Agaricomycetes</taxon>
        <taxon>Agaricomycetidae</taxon>
        <taxon>Agaricales</taxon>
        <taxon>Agaricineae</taxon>
        <taxon>Hymenogastraceae</taxon>
        <taxon>Hebeloma</taxon>
    </lineage>
</organism>
<reference evidence="3" key="2">
    <citation type="submission" date="2015-01" db="EMBL/GenBank/DDBJ databases">
        <title>Evolutionary Origins and Diversification of the Mycorrhizal Mutualists.</title>
        <authorList>
            <consortium name="DOE Joint Genome Institute"/>
            <consortium name="Mycorrhizal Genomics Consortium"/>
            <person name="Kohler A."/>
            <person name="Kuo A."/>
            <person name="Nagy L.G."/>
            <person name="Floudas D."/>
            <person name="Copeland A."/>
            <person name="Barry K.W."/>
            <person name="Cichocki N."/>
            <person name="Veneault-Fourrey C."/>
            <person name="LaButti K."/>
            <person name="Lindquist E.A."/>
            <person name="Lipzen A."/>
            <person name="Lundell T."/>
            <person name="Morin E."/>
            <person name="Murat C."/>
            <person name="Riley R."/>
            <person name="Ohm R."/>
            <person name="Sun H."/>
            <person name="Tunlid A."/>
            <person name="Henrissat B."/>
            <person name="Grigoriev I.V."/>
            <person name="Hibbett D.S."/>
            <person name="Martin F."/>
        </authorList>
    </citation>
    <scope>NUCLEOTIDE SEQUENCE [LARGE SCALE GENOMIC DNA]</scope>
    <source>
        <strain evidence="3">h7</strain>
    </source>
</reference>
<sequence length="271" mass="29775">MVHGASCSHIRPCKLSQPPLEPRHDHQQYSHWINEFAEIRSGKSNTSASHMFWGTLLVLIGMGPFLLVPVGLGPLILIAICMIAAKGAIILVIGNGILRAAYLDHYTSNGWAAAIGAAGACITAFIDMLTSEHRQHWFIAIPFNLLLYTLYGSIGAFILPYNHIERGGIDVLHATKASALGAVVSFFVGPLLMTVVLYPFLWAIKLMDLNWVSARSSESWDGIIYRRSMTYGYVSSGGDPEVDQEIEAIRQAEARQRRGVNCLCQSPTYIS</sequence>
<dbReference type="OrthoDB" id="3064287at2759"/>
<dbReference type="AlphaFoldDB" id="A0A0C3CAU3"/>
<dbReference type="Proteomes" id="UP000053424">
    <property type="component" value="Unassembled WGS sequence"/>
</dbReference>
<dbReference type="HOGENOM" id="CLU_1026895_0_0_1"/>
<feature type="transmembrane region" description="Helical" evidence="1">
    <location>
        <begin position="110"/>
        <end position="130"/>
    </location>
</feature>
<keyword evidence="1" id="KW-0472">Membrane</keyword>